<evidence type="ECO:0000256" key="1">
    <source>
        <dbReference type="ARBA" id="ARBA00004571"/>
    </source>
</evidence>
<keyword evidence="3 12" id="KW-1134">Transmembrane beta strand</keyword>
<dbReference type="RefSeq" id="WP_103724828.1">
    <property type="nucleotide sequence ID" value="NZ_PQNY01000001.1"/>
</dbReference>
<dbReference type="OrthoDB" id="9761152at2"/>
<dbReference type="PROSITE" id="PS52016">
    <property type="entry name" value="TONB_DEPENDENT_REC_3"/>
    <property type="match status" value="1"/>
</dbReference>
<evidence type="ECO:0000256" key="9">
    <source>
        <dbReference type="ARBA" id="ARBA00023077"/>
    </source>
</evidence>
<dbReference type="InterPro" id="IPR039426">
    <property type="entry name" value="TonB-dep_rcpt-like"/>
</dbReference>
<evidence type="ECO:0000313" key="17">
    <source>
        <dbReference type="EMBL" id="POS03087.1"/>
    </source>
</evidence>
<name>A0A2S4NBM5_9FLAO</name>
<evidence type="ECO:0000256" key="14">
    <source>
        <dbReference type="SAM" id="SignalP"/>
    </source>
</evidence>
<dbReference type="GO" id="GO:0009279">
    <property type="term" value="C:cell outer membrane"/>
    <property type="evidence" value="ECO:0007669"/>
    <property type="project" value="UniProtKB-SubCell"/>
</dbReference>
<accession>A0A2S4NBM5</accession>
<dbReference type="Pfam" id="PF07715">
    <property type="entry name" value="Plug"/>
    <property type="match status" value="1"/>
</dbReference>
<comment type="subcellular location">
    <subcellularLocation>
        <location evidence="1 12">Cell outer membrane</location>
        <topology evidence="1 12">Multi-pass membrane protein</topology>
    </subcellularLocation>
</comment>
<keyword evidence="8" id="KW-0406">Ion transport</keyword>
<evidence type="ECO:0000256" key="2">
    <source>
        <dbReference type="ARBA" id="ARBA00022448"/>
    </source>
</evidence>
<keyword evidence="10 12" id="KW-0472">Membrane</keyword>
<evidence type="ECO:0000313" key="18">
    <source>
        <dbReference type="Proteomes" id="UP000237056"/>
    </source>
</evidence>
<feature type="chain" id="PRO_5015616247" evidence="14">
    <location>
        <begin position="24"/>
        <end position="700"/>
    </location>
</feature>
<dbReference type="InterPro" id="IPR000531">
    <property type="entry name" value="Beta-barrel_TonB"/>
</dbReference>
<dbReference type="PANTHER" id="PTHR32552">
    <property type="entry name" value="FERRICHROME IRON RECEPTOR-RELATED"/>
    <property type="match status" value="1"/>
</dbReference>
<dbReference type="InterPro" id="IPR036942">
    <property type="entry name" value="Beta-barrel_TonB_sf"/>
</dbReference>
<evidence type="ECO:0000256" key="5">
    <source>
        <dbReference type="ARBA" id="ARBA00022692"/>
    </source>
</evidence>
<keyword evidence="9 13" id="KW-0798">TonB box</keyword>
<keyword evidence="2 12" id="KW-0813">Transport</keyword>
<evidence type="ECO:0000256" key="7">
    <source>
        <dbReference type="ARBA" id="ARBA00023004"/>
    </source>
</evidence>
<comment type="similarity">
    <text evidence="12 13">Belongs to the TonB-dependent receptor family.</text>
</comment>
<reference evidence="17 18" key="1">
    <citation type="submission" date="2018-01" db="EMBL/GenBank/DDBJ databases">
        <title>Genomic Encyclopedia of Type Strains, Phase I: the one thousand microbial genomes (KMG-I) project.</title>
        <authorList>
            <person name="Goeker M."/>
        </authorList>
    </citation>
    <scope>NUCLEOTIDE SEQUENCE [LARGE SCALE GENOMIC DNA]</scope>
    <source>
        <strain evidence="17 18">DSM 17960</strain>
    </source>
</reference>
<dbReference type="AlphaFoldDB" id="A0A2S4NBM5"/>
<keyword evidence="7" id="KW-0408">Iron</keyword>
<dbReference type="SUPFAM" id="SSF56935">
    <property type="entry name" value="Porins"/>
    <property type="match status" value="1"/>
</dbReference>
<keyword evidence="4" id="KW-0410">Iron transport</keyword>
<evidence type="ECO:0000259" key="15">
    <source>
        <dbReference type="Pfam" id="PF00593"/>
    </source>
</evidence>
<keyword evidence="17" id="KW-0675">Receptor</keyword>
<gene>
    <name evidence="17" type="ORF">Q361_101192</name>
</gene>
<dbReference type="EMBL" id="PQNY01000001">
    <property type="protein sequence ID" value="POS03087.1"/>
    <property type="molecule type" value="Genomic_DNA"/>
</dbReference>
<evidence type="ECO:0000256" key="13">
    <source>
        <dbReference type="RuleBase" id="RU003357"/>
    </source>
</evidence>
<evidence type="ECO:0000259" key="16">
    <source>
        <dbReference type="Pfam" id="PF07715"/>
    </source>
</evidence>
<dbReference type="Gene3D" id="2.170.130.10">
    <property type="entry name" value="TonB-dependent receptor, plug domain"/>
    <property type="match status" value="1"/>
</dbReference>
<keyword evidence="5 12" id="KW-0812">Transmembrane</keyword>
<dbReference type="PANTHER" id="PTHR32552:SF68">
    <property type="entry name" value="FERRICHROME OUTER MEMBRANE TRANSPORTER_PHAGE RECEPTOR"/>
    <property type="match status" value="1"/>
</dbReference>
<feature type="signal peptide" evidence="14">
    <location>
        <begin position="1"/>
        <end position="23"/>
    </location>
</feature>
<keyword evidence="6 14" id="KW-0732">Signal</keyword>
<evidence type="ECO:0000256" key="12">
    <source>
        <dbReference type="PROSITE-ProRule" id="PRU01360"/>
    </source>
</evidence>
<proteinExistence type="inferred from homology"/>
<feature type="domain" description="TonB-dependent receptor-like beta-barrel" evidence="15">
    <location>
        <begin position="250"/>
        <end position="666"/>
    </location>
</feature>
<dbReference type="InterPro" id="IPR037066">
    <property type="entry name" value="Plug_dom_sf"/>
</dbReference>
<dbReference type="Proteomes" id="UP000237056">
    <property type="component" value="Unassembled WGS sequence"/>
</dbReference>
<keyword evidence="18" id="KW-1185">Reference proteome</keyword>
<evidence type="ECO:0000256" key="10">
    <source>
        <dbReference type="ARBA" id="ARBA00023136"/>
    </source>
</evidence>
<dbReference type="InterPro" id="IPR012910">
    <property type="entry name" value="Plug_dom"/>
</dbReference>
<feature type="domain" description="TonB-dependent receptor plug" evidence="16">
    <location>
        <begin position="49"/>
        <end position="157"/>
    </location>
</feature>
<comment type="caution">
    <text evidence="17">The sequence shown here is derived from an EMBL/GenBank/DDBJ whole genome shotgun (WGS) entry which is preliminary data.</text>
</comment>
<organism evidence="17 18">
    <name type="scientific">Flavobacterium croceum DSM 17960</name>
    <dbReference type="NCBI Taxonomy" id="1121886"/>
    <lineage>
        <taxon>Bacteria</taxon>
        <taxon>Pseudomonadati</taxon>
        <taxon>Bacteroidota</taxon>
        <taxon>Flavobacteriia</taxon>
        <taxon>Flavobacteriales</taxon>
        <taxon>Flavobacteriaceae</taxon>
        <taxon>Flavobacterium</taxon>
    </lineage>
</organism>
<evidence type="ECO:0000256" key="11">
    <source>
        <dbReference type="ARBA" id="ARBA00023237"/>
    </source>
</evidence>
<protein>
    <submittedName>
        <fullName evidence="17">Iron complex outermembrane receptor protein</fullName>
    </submittedName>
</protein>
<evidence type="ECO:0000256" key="3">
    <source>
        <dbReference type="ARBA" id="ARBA00022452"/>
    </source>
</evidence>
<evidence type="ECO:0000256" key="8">
    <source>
        <dbReference type="ARBA" id="ARBA00023065"/>
    </source>
</evidence>
<evidence type="ECO:0000256" key="6">
    <source>
        <dbReference type="ARBA" id="ARBA00022729"/>
    </source>
</evidence>
<sequence>MELLFKKTKMVALVSTITFAVFAQQTKTQDTLKPKQLEEVIISSIRVSKKTPVTFSDLNQKEIAPRNLGQDIPILMNFMPSVVTTSDAGNGFGYTGIRVRGSDATRVNVTINGIAYNDSESSGTFFVDMPDFASSLQSLQLQRGVGTSTNGSGAFGASLNLLTESYSTKAYGEIANSFGSFNSHKHTAKFSTGLFSKKFEISGRLSWLKSDGYIQRAISNLKSYFFQSNYIGETTLLKLLVFGGAERTYQAWNGIDADKLQEDRTYNYSGLYFDENGNPQFYKNEVDDYTQHHIQLHWNERLTDNWHTNFALHYTKGKGYYENFKEDASYNGYNLTPQNGSTTTDLARQKWLNNDFYGLTFSINYKKEALDFSVGGAYNQYKGKHYGLVNWGVAILPSEIGKHYYDYFGNKNDGNIYTKTYYAISKNWGAFVDLQYRNVTYNANGIAATDVQDQFHFFNPKAGINYLLDKQNTFYFSYAKAHREPNRNDYENGTVKPEKLNDFELGWRCTKNTFSINWNLYYMLYKDQILLTGTIDDIGNPIRFNTDKSYRFGTEIDAKITISKHIQWLANTTISANKIQSTQNNSSSDISFSPNLIVGNQLIVKPFSAFKLMMLNKFVGNQYLNNVESPQAKLNDYTTTDFNAIYTFTPKIWFDTITISGLVNNVFAKQYSSNGYMWDIYPYYYPQAKRNYLLGLTLRF</sequence>
<dbReference type="Gene3D" id="2.40.170.20">
    <property type="entry name" value="TonB-dependent receptor, beta-barrel domain"/>
    <property type="match status" value="1"/>
</dbReference>
<evidence type="ECO:0000256" key="4">
    <source>
        <dbReference type="ARBA" id="ARBA00022496"/>
    </source>
</evidence>
<dbReference type="Pfam" id="PF00593">
    <property type="entry name" value="TonB_dep_Rec_b-barrel"/>
    <property type="match status" value="1"/>
</dbReference>
<keyword evidence="11 12" id="KW-0998">Cell outer membrane</keyword>
<dbReference type="GO" id="GO:0015344">
    <property type="term" value="F:siderophore uptake transmembrane transporter activity"/>
    <property type="evidence" value="ECO:0007669"/>
    <property type="project" value="TreeGrafter"/>
</dbReference>